<keyword evidence="4" id="KW-0732">Signal</keyword>
<dbReference type="InterPro" id="IPR043504">
    <property type="entry name" value="Peptidase_S1_PA_chymotrypsin"/>
</dbReference>
<dbReference type="Gene3D" id="2.40.10.10">
    <property type="entry name" value="Trypsin-like serine proteases"/>
    <property type="match status" value="2"/>
</dbReference>
<accession>A0A5K7XIU6</accession>
<protein>
    <recommendedName>
        <fullName evidence="7">Serine protease</fullName>
        <ecNumber evidence="7">3.4.21.-</ecNumber>
    </recommendedName>
</protein>
<keyword evidence="3 7" id="KW-0645">Protease</keyword>
<dbReference type="InterPro" id="IPR009003">
    <property type="entry name" value="Peptidase_S1_PA"/>
</dbReference>
<dbReference type="InterPro" id="IPR008256">
    <property type="entry name" value="Peptidase_S1B"/>
</dbReference>
<proteinExistence type="inferred from homology"/>
<evidence type="ECO:0000256" key="2">
    <source>
        <dbReference type="ARBA" id="ARBA00008764"/>
    </source>
</evidence>
<evidence type="ECO:0000313" key="9">
    <source>
        <dbReference type="Proteomes" id="UP000326837"/>
    </source>
</evidence>
<sequence>MGSPRSAVDFTSQQPHPAVARIVVPEGDATSYGSGTLVDVRDQYGLVVTNWHVVRDGNGEVEVIFPDGFRSKARPLKVDADWDLAALVIWRPNAAPVKLAATAPQAGEQLTICGYGSGNYRAATGRCTQYYAPAENLPQHMVELDVEARQGDSGGPIFNSRGELAGVLFGAGQGTTLGSFGGRVEHFLASLAPNIGTGTQGAAAIAHAEPPQSQLEADNINRGASAMLVGMHSPSRGADASAMKHSHSSEAESAFSFAATTSHGDWQAVDEHSAAGATLPAATNATMMHVADGGAVRGGGFSWFESTKNLLALVGIAAIVVQSLRLIR</sequence>
<keyword evidence="9" id="KW-1185">Reference proteome</keyword>
<dbReference type="GO" id="GO:0008236">
    <property type="term" value="F:serine-type peptidase activity"/>
    <property type="evidence" value="ECO:0007669"/>
    <property type="project" value="UniProtKB-KW"/>
</dbReference>
<dbReference type="KEGG" id="lpav:PLANPX_3715"/>
<dbReference type="GO" id="GO:0006508">
    <property type="term" value="P:proteolysis"/>
    <property type="evidence" value="ECO:0007669"/>
    <property type="project" value="UniProtKB-KW"/>
</dbReference>
<evidence type="ECO:0000313" key="8">
    <source>
        <dbReference type="EMBL" id="BBO34103.1"/>
    </source>
</evidence>
<comment type="subcellular location">
    <subcellularLocation>
        <location evidence="1">Secreted</location>
    </subcellularLocation>
</comment>
<comment type="similarity">
    <text evidence="2 7">Belongs to the peptidase S1B family.</text>
</comment>
<evidence type="ECO:0000256" key="3">
    <source>
        <dbReference type="ARBA" id="ARBA00022670"/>
    </source>
</evidence>
<dbReference type="EC" id="3.4.21.-" evidence="7"/>
<evidence type="ECO:0000256" key="6">
    <source>
        <dbReference type="ARBA" id="ARBA00022825"/>
    </source>
</evidence>
<evidence type="ECO:0000256" key="4">
    <source>
        <dbReference type="ARBA" id="ARBA00022729"/>
    </source>
</evidence>
<dbReference type="Proteomes" id="UP000326837">
    <property type="component" value="Chromosome"/>
</dbReference>
<dbReference type="Pfam" id="PF13365">
    <property type="entry name" value="Trypsin_2"/>
    <property type="match status" value="1"/>
</dbReference>
<dbReference type="PANTHER" id="PTHR43019">
    <property type="entry name" value="SERINE ENDOPROTEASE DEGS"/>
    <property type="match status" value="1"/>
</dbReference>
<evidence type="ECO:0000256" key="5">
    <source>
        <dbReference type="ARBA" id="ARBA00022801"/>
    </source>
</evidence>
<evidence type="ECO:0000256" key="1">
    <source>
        <dbReference type="ARBA" id="ARBA00004613"/>
    </source>
</evidence>
<dbReference type="AlphaFoldDB" id="A0A5K7XIU6"/>
<evidence type="ECO:0000256" key="7">
    <source>
        <dbReference type="RuleBase" id="RU004296"/>
    </source>
</evidence>
<keyword evidence="5 7" id="KW-0378">Hydrolase</keyword>
<keyword evidence="6 7" id="KW-0720">Serine protease</keyword>
<dbReference type="GO" id="GO:0005576">
    <property type="term" value="C:extracellular region"/>
    <property type="evidence" value="ECO:0007669"/>
    <property type="project" value="UniProtKB-SubCell"/>
</dbReference>
<organism evidence="8 9">
    <name type="scientific">Lacipirellula parvula</name>
    <dbReference type="NCBI Taxonomy" id="2650471"/>
    <lineage>
        <taxon>Bacteria</taxon>
        <taxon>Pseudomonadati</taxon>
        <taxon>Planctomycetota</taxon>
        <taxon>Planctomycetia</taxon>
        <taxon>Pirellulales</taxon>
        <taxon>Lacipirellulaceae</taxon>
        <taxon>Lacipirellula</taxon>
    </lineage>
</organism>
<reference evidence="9" key="1">
    <citation type="submission" date="2019-10" db="EMBL/GenBank/DDBJ databases">
        <title>Lacipirellula parvula gen. nov., sp. nov., representing a lineage of planctomycetes widespread in freshwater anoxic habitats, and description of the family Lacipirellulaceae.</title>
        <authorList>
            <person name="Dedysh S.N."/>
            <person name="Kulichevskaya I.S."/>
            <person name="Beletsky A.V."/>
            <person name="Rakitin A.L."/>
            <person name="Mardanov A.V."/>
            <person name="Ivanova A.A."/>
            <person name="Saltykova V.X."/>
            <person name="Rijpstra W.I.C."/>
            <person name="Sinninghe Damste J.S."/>
            <person name="Ravin N.V."/>
        </authorList>
    </citation>
    <scope>NUCLEOTIDE SEQUENCE [LARGE SCALE GENOMIC DNA]</scope>
    <source>
        <strain evidence="9">PX69</strain>
    </source>
</reference>
<dbReference type="PRINTS" id="PR00839">
    <property type="entry name" value="V8PROTEASE"/>
</dbReference>
<name>A0A5K7XIU6_9BACT</name>
<dbReference type="SUPFAM" id="SSF50494">
    <property type="entry name" value="Trypsin-like serine proteases"/>
    <property type="match status" value="1"/>
</dbReference>
<gene>
    <name evidence="8" type="ORF">PLANPX_3715</name>
</gene>
<dbReference type="PANTHER" id="PTHR43019:SF23">
    <property type="entry name" value="PROTEASE DO-LIKE 5, CHLOROPLASTIC"/>
    <property type="match status" value="1"/>
</dbReference>
<dbReference type="EMBL" id="AP021861">
    <property type="protein sequence ID" value="BBO34103.1"/>
    <property type="molecule type" value="Genomic_DNA"/>
</dbReference>